<protein>
    <submittedName>
        <fullName evidence="1">Uncharacterized protein</fullName>
    </submittedName>
</protein>
<dbReference type="Proteomes" id="UP000823674">
    <property type="component" value="Chromosome A05"/>
</dbReference>
<evidence type="ECO:0000313" key="1">
    <source>
        <dbReference type="EMBL" id="KAG5398574.1"/>
    </source>
</evidence>
<organism evidence="1 2">
    <name type="scientific">Brassica rapa subsp. trilocularis</name>
    <dbReference type="NCBI Taxonomy" id="1813537"/>
    <lineage>
        <taxon>Eukaryota</taxon>
        <taxon>Viridiplantae</taxon>
        <taxon>Streptophyta</taxon>
        <taxon>Embryophyta</taxon>
        <taxon>Tracheophyta</taxon>
        <taxon>Spermatophyta</taxon>
        <taxon>Magnoliopsida</taxon>
        <taxon>eudicotyledons</taxon>
        <taxon>Gunneridae</taxon>
        <taxon>Pentapetalae</taxon>
        <taxon>rosids</taxon>
        <taxon>malvids</taxon>
        <taxon>Brassicales</taxon>
        <taxon>Brassicaceae</taxon>
        <taxon>Brassiceae</taxon>
        <taxon>Brassica</taxon>
    </lineage>
</organism>
<proteinExistence type="predicted"/>
<keyword evidence="2" id="KW-1185">Reference proteome</keyword>
<evidence type="ECO:0000313" key="2">
    <source>
        <dbReference type="Proteomes" id="UP000823674"/>
    </source>
</evidence>
<name>A0ABQ7MIK3_BRACM</name>
<gene>
    <name evidence="1" type="primary">A05g508880.1_BraROA</name>
    <name evidence="1" type="ORF">IGI04_020388</name>
</gene>
<comment type="caution">
    <text evidence="1">The sequence shown here is derived from an EMBL/GenBank/DDBJ whole genome shotgun (WGS) entry which is preliminary data.</text>
</comment>
<sequence>MKQGGVIEQKSNMLRWIPPGSPGLGGVEVKNEKHMRQDHLDASHQVFDELPHTQFYQQLYRLSLSPGISTVRSGNNVGDFSYIRRCPEANISRFYYIKEMFGVSVYEHEGCWQVEDAMRLARGRCQTEDLT</sequence>
<accession>A0ABQ7MIK3</accession>
<dbReference type="EMBL" id="JADBGQ010000005">
    <property type="protein sequence ID" value="KAG5398574.1"/>
    <property type="molecule type" value="Genomic_DNA"/>
</dbReference>
<reference evidence="1 2" key="1">
    <citation type="submission" date="2021-03" db="EMBL/GenBank/DDBJ databases">
        <authorList>
            <person name="King G.J."/>
            <person name="Bancroft I."/>
            <person name="Baten A."/>
            <person name="Bloomfield J."/>
            <person name="Borpatragohain P."/>
            <person name="He Z."/>
            <person name="Irish N."/>
            <person name="Irwin J."/>
            <person name="Liu K."/>
            <person name="Mauleon R.P."/>
            <person name="Moore J."/>
            <person name="Morris R."/>
            <person name="Ostergaard L."/>
            <person name="Wang B."/>
            <person name="Wells R."/>
        </authorList>
    </citation>
    <scope>NUCLEOTIDE SEQUENCE [LARGE SCALE GENOMIC DNA]</scope>
    <source>
        <strain evidence="1">R-o-18</strain>
        <tissue evidence="1">Leaf</tissue>
    </source>
</reference>